<evidence type="ECO:0000259" key="19">
    <source>
        <dbReference type="Pfam" id="PF04324"/>
    </source>
</evidence>
<keyword evidence="12" id="KW-0408">Iron</keyword>
<dbReference type="InterPro" id="IPR041575">
    <property type="entry name" value="Rubredoxin_C"/>
</dbReference>
<proteinExistence type="inferred from homology"/>
<comment type="cofactor">
    <cofactor evidence="15">
        <name>[2Fe-2S] cluster</name>
        <dbReference type="ChEBI" id="CHEBI:190135"/>
    </cofactor>
</comment>
<dbReference type="GO" id="GO:0042128">
    <property type="term" value="P:nitrate assimilation"/>
    <property type="evidence" value="ECO:0007669"/>
    <property type="project" value="UniProtKB-UniRule"/>
</dbReference>
<dbReference type="InterPro" id="IPR036188">
    <property type="entry name" value="FAD/NAD-bd_sf"/>
</dbReference>
<keyword evidence="9" id="KW-0479">Metal-binding</keyword>
<feature type="domain" description="BFD-like [2Fe-2S]-binding" evidence="19">
    <location>
        <begin position="414"/>
        <end position="462"/>
    </location>
</feature>
<dbReference type="InterPro" id="IPR006067">
    <property type="entry name" value="NO2/SO3_Rdtase_4Fe4S_dom"/>
</dbReference>
<dbReference type="OrthoDB" id="9792592at2"/>
<evidence type="ECO:0000256" key="6">
    <source>
        <dbReference type="ARBA" id="ARBA00022617"/>
    </source>
</evidence>
<dbReference type="InterPro" id="IPR007419">
    <property type="entry name" value="BFD-like_2Fe2S-bd_dom"/>
</dbReference>
<evidence type="ECO:0000256" key="3">
    <source>
        <dbReference type="ARBA" id="ARBA00001974"/>
    </source>
</evidence>
<dbReference type="Gene3D" id="3.30.390.30">
    <property type="match status" value="1"/>
</dbReference>
<dbReference type="PANTHER" id="PTHR43809">
    <property type="entry name" value="NITRITE REDUCTASE (NADH) LARGE SUBUNIT"/>
    <property type="match status" value="1"/>
</dbReference>
<feature type="domain" description="Nitrite/sulphite reductase 4Fe-4S" evidence="17">
    <location>
        <begin position="655"/>
        <end position="756"/>
    </location>
</feature>
<dbReference type="GO" id="GO:0050661">
    <property type="term" value="F:NADP binding"/>
    <property type="evidence" value="ECO:0007669"/>
    <property type="project" value="UniProtKB-UniRule"/>
</dbReference>
<comment type="caution">
    <text evidence="22">The sequence shown here is derived from an EMBL/GenBank/DDBJ whole genome shotgun (WGS) entry which is preliminary data.</text>
</comment>
<dbReference type="Pfam" id="PF18267">
    <property type="entry name" value="Rubredoxin_C"/>
    <property type="match status" value="1"/>
</dbReference>
<evidence type="ECO:0000256" key="4">
    <source>
        <dbReference type="ARBA" id="ARBA00005096"/>
    </source>
</evidence>
<accession>A0A562QDE7</accession>
<dbReference type="InterPro" id="IPR016156">
    <property type="entry name" value="FAD/NAD-linked_Rdtase_dimer_sf"/>
</dbReference>
<evidence type="ECO:0000259" key="18">
    <source>
        <dbReference type="Pfam" id="PF03460"/>
    </source>
</evidence>
<evidence type="ECO:0000313" key="22">
    <source>
        <dbReference type="EMBL" id="TWI54056.1"/>
    </source>
</evidence>
<organism evidence="22 23">
    <name type="scientific">Halalkalibacter nanhaiisediminis</name>
    <dbReference type="NCBI Taxonomy" id="688079"/>
    <lineage>
        <taxon>Bacteria</taxon>
        <taxon>Bacillati</taxon>
        <taxon>Bacillota</taxon>
        <taxon>Bacilli</taxon>
        <taxon>Bacillales</taxon>
        <taxon>Bacillaceae</taxon>
        <taxon>Halalkalibacter</taxon>
    </lineage>
</organism>
<comment type="cofactor">
    <cofactor evidence="3 16">
        <name>FAD</name>
        <dbReference type="ChEBI" id="CHEBI:57692"/>
    </cofactor>
</comment>
<dbReference type="InterPro" id="IPR036136">
    <property type="entry name" value="Nit/Sulf_reduc_fer-like_dom_sf"/>
</dbReference>
<feature type="domain" description="FAD/NAD(P)-binding" evidence="20">
    <location>
        <begin position="5"/>
        <end position="282"/>
    </location>
</feature>
<evidence type="ECO:0000256" key="15">
    <source>
        <dbReference type="ARBA" id="ARBA00034078"/>
    </source>
</evidence>
<dbReference type="GO" id="GO:0098809">
    <property type="term" value="F:nitrite reductase activity"/>
    <property type="evidence" value="ECO:0007669"/>
    <property type="project" value="InterPro"/>
</dbReference>
<dbReference type="GO" id="GO:0051537">
    <property type="term" value="F:2 iron, 2 sulfur cluster binding"/>
    <property type="evidence" value="ECO:0007669"/>
    <property type="project" value="UniProtKB-KW"/>
</dbReference>
<keyword evidence="23" id="KW-1185">Reference proteome</keyword>
<dbReference type="InterPro" id="IPR052034">
    <property type="entry name" value="NasD-like"/>
</dbReference>
<evidence type="ECO:0000256" key="8">
    <source>
        <dbReference type="ARBA" id="ARBA00022714"/>
    </source>
</evidence>
<dbReference type="RefSeq" id="WP_144451379.1">
    <property type="nucleotide sequence ID" value="NZ_VLKZ01000010.1"/>
</dbReference>
<comment type="cofactor">
    <cofactor evidence="1">
        <name>siroheme</name>
        <dbReference type="ChEBI" id="CHEBI:60052"/>
    </cofactor>
</comment>
<feature type="domain" description="BFD-like [2Fe-2S]-binding" evidence="19">
    <location>
        <begin position="480"/>
        <end position="528"/>
    </location>
</feature>
<evidence type="ECO:0000256" key="5">
    <source>
        <dbReference type="ARBA" id="ARBA00010429"/>
    </source>
</evidence>
<dbReference type="CDD" id="cd19943">
    <property type="entry name" value="NirB_Fer2_BFD-like_1"/>
    <property type="match status" value="1"/>
</dbReference>
<comment type="pathway">
    <text evidence="4">Nitrogen metabolism; nitrate reduction (assimilation).</text>
</comment>
<dbReference type="Gene3D" id="1.10.10.1100">
    <property type="entry name" value="BFD-like [2Fe-2S]-binding domain"/>
    <property type="match status" value="1"/>
</dbReference>
<dbReference type="GO" id="GO:0050660">
    <property type="term" value="F:flavin adenine dinucleotide binding"/>
    <property type="evidence" value="ECO:0007669"/>
    <property type="project" value="UniProtKB-UniRule"/>
</dbReference>
<dbReference type="InterPro" id="IPR041854">
    <property type="entry name" value="BFD-like_2Fe2S-bd_dom_sf"/>
</dbReference>
<evidence type="ECO:0000256" key="14">
    <source>
        <dbReference type="ARBA" id="ARBA00023063"/>
    </source>
</evidence>
<reference evidence="22 23" key="1">
    <citation type="journal article" date="2015" name="Stand. Genomic Sci.">
        <title>Genomic Encyclopedia of Bacterial and Archaeal Type Strains, Phase III: the genomes of soil and plant-associated and newly described type strains.</title>
        <authorList>
            <person name="Whitman W.B."/>
            <person name="Woyke T."/>
            <person name="Klenk H.P."/>
            <person name="Zhou Y."/>
            <person name="Lilburn T.G."/>
            <person name="Beck B.J."/>
            <person name="De Vos P."/>
            <person name="Vandamme P."/>
            <person name="Eisen J.A."/>
            <person name="Garrity G."/>
            <person name="Hugenholtz P."/>
            <person name="Kyrpides N.C."/>
        </authorList>
    </citation>
    <scope>NUCLEOTIDE SEQUENCE [LARGE SCALE GENOMIC DNA]</scope>
    <source>
        <strain evidence="22 23">CGMCC 1.10116</strain>
    </source>
</reference>
<evidence type="ECO:0000256" key="12">
    <source>
        <dbReference type="ARBA" id="ARBA00023004"/>
    </source>
</evidence>
<dbReference type="AlphaFoldDB" id="A0A562QDE7"/>
<keyword evidence="7 16" id="KW-0285">Flavoprotein</keyword>
<dbReference type="Pfam" id="PF04324">
    <property type="entry name" value="Fer2_BFD"/>
    <property type="match status" value="2"/>
</dbReference>
<feature type="domain" description="Nitrite/Sulfite reductase ferredoxin-like" evidence="18">
    <location>
        <begin position="551"/>
        <end position="613"/>
    </location>
</feature>
<evidence type="ECO:0000259" key="17">
    <source>
        <dbReference type="Pfam" id="PF01077"/>
    </source>
</evidence>
<dbReference type="EMBL" id="VLKZ01000010">
    <property type="protein sequence ID" value="TWI54056.1"/>
    <property type="molecule type" value="Genomic_DNA"/>
</dbReference>
<keyword evidence="10 16" id="KW-0274">FAD</keyword>
<dbReference type="InterPro" id="IPR023753">
    <property type="entry name" value="FAD/NAD-binding_dom"/>
</dbReference>
<evidence type="ECO:0000259" key="21">
    <source>
        <dbReference type="Pfam" id="PF18267"/>
    </source>
</evidence>
<evidence type="ECO:0000256" key="11">
    <source>
        <dbReference type="ARBA" id="ARBA00023002"/>
    </source>
</evidence>
<sequence length="782" mass="87151">MGNQKLVVIGNGMAGVRSVEEILNIQSSQFDIVVFGSEPHANYNRILLSSVLQGNTSIEATEINSREWYAEKRITLYSNEAVIKIERDQKLIRTNQNRVVGYDKLIIATGSTPFVIPVPGSEKEGILSFRTIEDCEKLIEASKSYKKAVVIGGGLLGLEAARGLLHLGMNVDVVHLGDCLMERQLDRTASTLLQHELEKQGMHFLLNKATEEIIGGKRVEAVRFKDGSEVEADLVIMAVGVRPNIQLAIDSGLETNRAIIVNDHLQTSDPDIYAVGECVEHRGMVYGLVKPLYEQGRELAKHICEKPSRGYQGSVLSTQLKISGIDVFSVGEFHDDDNVKSVKIFDEVEGIYKKVVFRDGIAIGAVLFGDTRDGSKLIDFIKKGAEAEVVKATVLNQSISSNENRIALMEQSEVICQCNNVSKGAILEAVQTGRLTTVDQIKQSTRASGSCGGCKSLVCELLTYTQSDDFDEFIEAKSLCDCTTLTENEVVEEIQQRQLKTIDDVRIQLDWSSFEGCSTCTAAVQYYLGMIYSGDRDEQVMKGKYLGVSLQDDGMYTVTPQMYGGMATVADLRRITYLMETHDISSVVLSSTQRMQLMGIKKANLKAVMRELGMKKKTPFKYTVQSARTYLSESISVRDKKESLQLSVVLDKKLECIHTPQHIAISVSASQHNFEAKLHDIALIKINRGWELYLGGQFSRVPEEGSLLCIADTNEEAISITTALVQYYRETANYLETTKDWMNRVSMVHVREVLFDLDLREDLLGRFQVDVSKKDLKEWSLN</sequence>
<dbReference type="InterPro" id="IPR012744">
    <property type="entry name" value="Nitri_red_NirB"/>
</dbReference>
<dbReference type="Pfam" id="PF07992">
    <property type="entry name" value="Pyr_redox_2"/>
    <property type="match status" value="1"/>
</dbReference>
<dbReference type="InterPro" id="IPR045854">
    <property type="entry name" value="NO2/SO3_Rdtase_4Fe4S_sf"/>
</dbReference>
<gene>
    <name evidence="22" type="ORF">IQ10_03157</name>
</gene>
<dbReference type="SUPFAM" id="SSF56014">
    <property type="entry name" value="Nitrite and sulphite reductase 4Fe-4S domain-like"/>
    <property type="match status" value="1"/>
</dbReference>
<dbReference type="Pfam" id="PF03460">
    <property type="entry name" value="NIR_SIR_ferr"/>
    <property type="match status" value="1"/>
</dbReference>
<keyword evidence="14 16" id="KW-0534">Nitrate assimilation</keyword>
<evidence type="ECO:0000256" key="1">
    <source>
        <dbReference type="ARBA" id="ARBA00001929"/>
    </source>
</evidence>
<keyword evidence="13" id="KW-0411">Iron-sulfur</keyword>
<dbReference type="NCBIfam" id="TIGR02374">
    <property type="entry name" value="nitri_red_nirB"/>
    <property type="match status" value="1"/>
</dbReference>
<dbReference type="InterPro" id="IPR005117">
    <property type="entry name" value="NiRdtase/SiRdtase_haem-b_fer"/>
</dbReference>
<evidence type="ECO:0000256" key="10">
    <source>
        <dbReference type="ARBA" id="ARBA00022827"/>
    </source>
</evidence>
<dbReference type="GO" id="GO:0046872">
    <property type="term" value="F:metal ion binding"/>
    <property type="evidence" value="ECO:0007669"/>
    <property type="project" value="UniProtKB-KW"/>
</dbReference>
<dbReference type="Gene3D" id="3.30.413.10">
    <property type="entry name" value="Sulfite Reductase Hemoprotein, domain 1"/>
    <property type="match status" value="1"/>
</dbReference>
<evidence type="ECO:0000256" key="2">
    <source>
        <dbReference type="ARBA" id="ARBA00001966"/>
    </source>
</evidence>
<dbReference type="Pfam" id="PF01077">
    <property type="entry name" value="NIR_SIR"/>
    <property type="match status" value="1"/>
</dbReference>
<evidence type="ECO:0000313" key="23">
    <source>
        <dbReference type="Proteomes" id="UP000315711"/>
    </source>
</evidence>
<dbReference type="PANTHER" id="PTHR43809:SF1">
    <property type="entry name" value="NITRITE REDUCTASE (NADH) LARGE SUBUNIT"/>
    <property type="match status" value="1"/>
</dbReference>
<evidence type="ECO:0000256" key="13">
    <source>
        <dbReference type="ARBA" id="ARBA00023014"/>
    </source>
</evidence>
<keyword evidence="8" id="KW-0001">2Fe-2S</keyword>
<comment type="cofactor">
    <cofactor evidence="2">
        <name>[4Fe-4S] cluster</name>
        <dbReference type="ChEBI" id="CHEBI:49883"/>
    </cofactor>
</comment>
<dbReference type="PRINTS" id="PR00411">
    <property type="entry name" value="PNDRDTASEI"/>
</dbReference>
<dbReference type="GO" id="GO:0020037">
    <property type="term" value="F:heme binding"/>
    <property type="evidence" value="ECO:0007669"/>
    <property type="project" value="InterPro"/>
</dbReference>
<feature type="domain" description="NADH-rubredoxin oxidoreductase C-terminal" evidence="21">
    <location>
        <begin position="317"/>
        <end position="384"/>
    </location>
</feature>
<dbReference type="SUPFAM" id="SSF51905">
    <property type="entry name" value="FAD/NAD(P)-binding domain"/>
    <property type="match status" value="1"/>
</dbReference>
<dbReference type="PRINTS" id="PR00368">
    <property type="entry name" value="FADPNR"/>
</dbReference>
<dbReference type="SUPFAM" id="SSF55124">
    <property type="entry name" value="Nitrite/Sulfite reductase N-terminal domain-like"/>
    <property type="match status" value="1"/>
</dbReference>
<protein>
    <submittedName>
        <fullName evidence="22">Nitrite reductase (NADH) large subunit</fullName>
    </submittedName>
</protein>
<evidence type="ECO:0000256" key="9">
    <source>
        <dbReference type="ARBA" id="ARBA00022723"/>
    </source>
</evidence>
<dbReference type="InterPro" id="IPR017121">
    <property type="entry name" value="Nitrite_Rdtase_lsu"/>
</dbReference>
<evidence type="ECO:0000256" key="7">
    <source>
        <dbReference type="ARBA" id="ARBA00022630"/>
    </source>
</evidence>
<comment type="similarity">
    <text evidence="5">Belongs to the nitrite and sulfite reductase 4Fe-4S domain family.</text>
</comment>
<dbReference type="PIRSF" id="PIRSF037149">
    <property type="entry name" value="NirB"/>
    <property type="match status" value="1"/>
</dbReference>
<name>A0A562QDE7_9BACI</name>
<keyword evidence="11" id="KW-0560">Oxidoreductase</keyword>
<keyword evidence="6" id="KW-0349">Heme</keyword>
<dbReference type="Gene3D" id="3.50.50.60">
    <property type="entry name" value="FAD/NAD(P)-binding domain"/>
    <property type="match status" value="2"/>
</dbReference>
<evidence type="ECO:0000256" key="16">
    <source>
        <dbReference type="PIRNR" id="PIRNR037149"/>
    </source>
</evidence>
<evidence type="ECO:0000259" key="20">
    <source>
        <dbReference type="Pfam" id="PF07992"/>
    </source>
</evidence>
<dbReference type="Proteomes" id="UP000315711">
    <property type="component" value="Unassembled WGS sequence"/>
</dbReference>
<dbReference type="FunFam" id="3.50.50.60:FF:000033">
    <property type="entry name" value="Nitrite reductase [NAD(P)H], large subunit"/>
    <property type="match status" value="1"/>
</dbReference>
<dbReference type="CDD" id="cd19944">
    <property type="entry name" value="NirB_Fer2_BFD-like_2"/>
    <property type="match status" value="1"/>
</dbReference>